<evidence type="ECO:0000256" key="2">
    <source>
        <dbReference type="SAM" id="Phobius"/>
    </source>
</evidence>
<reference evidence="4 5" key="1">
    <citation type="journal article" date="2010" name="Stand. Genomic Sci.">
        <title>Complete genome sequence of Cellulomonas flavigena type strain (134).</title>
        <authorList>
            <person name="Abt B."/>
            <person name="Foster B."/>
            <person name="Lapidus A."/>
            <person name="Clum A."/>
            <person name="Sun H."/>
            <person name="Pukall R."/>
            <person name="Lucas S."/>
            <person name="Glavina Del Rio T."/>
            <person name="Nolan M."/>
            <person name="Tice H."/>
            <person name="Cheng J.F."/>
            <person name="Pitluck S."/>
            <person name="Liolios K."/>
            <person name="Ivanova N."/>
            <person name="Mavromatis K."/>
            <person name="Ovchinnikova G."/>
            <person name="Pati A."/>
            <person name="Goodwin L."/>
            <person name="Chen A."/>
            <person name="Palaniappan K."/>
            <person name="Land M."/>
            <person name="Hauser L."/>
            <person name="Chang Y.J."/>
            <person name="Jeffries C.D."/>
            <person name="Rohde M."/>
            <person name="Goker M."/>
            <person name="Woyke T."/>
            <person name="Bristow J."/>
            <person name="Eisen J.A."/>
            <person name="Markowitz V."/>
            <person name="Hugenholtz P."/>
            <person name="Kyrpides N.C."/>
            <person name="Klenk H.P."/>
        </authorList>
    </citation>
    <scope>NUCLEOTIDE SEQUENCE [LARGE SCALE GENOMIC DNA]</scope>
    <source>
        <strain evidence="5">ATCC 482 / DSM 20109 / BCRC 11376 / JCM 18109 / NBRC 3775 / NCIMB 8073 / NRS 134</strain>
    </source>
</reference>
<feature type="compositionally biased region" description="Low complexity" evidence="1">
    <location>
        <begin position="177"/>
        <end position="190"/>
    </location>
</feature>
<dbReference type="STRING" id="446466.Cfla_2634"/>
<organism evidence="4 5">
    <name type="scientific">Cellulomonas flavigena (strain ATCC 482 / DSM 20109 / BCRC 11376 / JCM 18109 / NBRC 3775 / NCIMB 8073 / NRS 134)</name>
    <dbReference type="NCBI Taxonomy" id="446466"/>
    <lineage>
        <taxon>Bacteria</taxon>
        <taxon>Bacillati</taxon>
        <taxon>Actinomycetota</taxon>
        <taxon>Actinomycetes</taxon>
        <taxon>Micrococcales</taxon>
        <taxon>Cellulomonadaceae</taxon>
        <taxon>Cellulomonas</taxon>
    </lineage>
</organism>
<keyword evidence="3" id="KW-0732">Signal</keyword>
<evidence type="ECO:0000313" key="5">
    <source>
        <dbReference type="Proteomes" id="UP000000849"/>
    </source>
</evidence>
<evidence type="ECO:0000313" key="4">
    <source>
        <dbReference type="EMBL" id="ADG75521.1"/>
    </source>
</evidence>
<dbReference type="Proteomes" id="UP000000849">
    <property type="component" value="Chromosome"/>
</dbReference>
<feature type="transmembrane region" description="Helical" evidence="2">
    <location>
        <begin position="239"/>
        <end position="260"/>
    </location>
</feature>
<dbReference type="RefSeq" id="WP_013117853.1">
    <property type="nucleotide sequence ID" value="NC_014151.1"/>
</dbReference>
<feature type="chain" id="PRO_5003077771" evidence="3">
    <location>
        <begin position="23"/>
        <end position="279"/>
    </location>
</feature>
<dbReference type="eggNOG" id="ENOG502ZP7V">
    <property type="taxonomic scope" value="Bacteria"/>
</dbReference>
<evidence type="ECO:0000256" key="3">
    <source>
        <dbReference type="SAM" id="SignalP"/>
    </source>
</evidence>
<sequence length="279" mass="27428">MRPARLAAAGLGLLLTVAPAAAASASVDVAWTGPTLALAWDGSTRASAESSFVGVPVTVPGDRAVRGVTVRNDGPTGGTLRAWVEQVDLLDAPSGLDDSFYDDLRLDWHTVTQSGGASFAALADAGRTLIAQTHLAQGASTQLQVAYELPAAATSGNRSEVGARQASFVVRVQIQGDTTSPEPTATASPTPGAPDGPGVPGDSGAGAGVPGDSGAGTGGGIAAAPRSGAAALAITGIDLLRGALLAVVGIGLGSLLLGAARRRREVQHPGGDSFTPSAG</sequence>
<keyword evidence="5" id="KW-1185">Reference proteome</keyword>
<feature type="compositionally biased region" description="Gly residues" evidence="1">
    <location>
        <begin position="198"/>
        <end position="213"/>
    </location>
</feature>
<accession>D5UIV5</accession>
<name>D5UIV5_CELFN</name>
<feature type="signal peptide" evidence="3">
    <location>
        <begin position="1"/>
        <end position="22"/>
    </location>
</feature>
<dbReference type="EMBL" id="CP001964">
    <property type="protein sequence ID" value="ADG75521.1"/>
    <property type="molecule type" value="Genomic_DNA"/>
</dbReference>
<keyword evidence="2" id="KW-0812">Transmembrane</keyword>
<dbReference type="HOGENOM" id="CLU_996354_0_0_11"/>
<dbReference type="OrthoDB" id="5060810at2"/>
<proteinExistence type="predicted"/>
<protein>
    <submittedName>
        <fullName evidence="4">Uncharacterized protein</fullName>
    </submittedName>
</protein>
<feature type="region of interest" description="Disordered" evidence="1">
    <location>
        <begin position="177"/>
        <end position="213"/>
    </location>
</feature>
<dbReference type="AlphaFoldDB" id="D5UIV5"/>
<keyword evidence="2" id="KW-0472">Membrane</keyword>
<keyword evidence="2" id="KW-1133">Transmembrane helix</keyword>
<evidence type="ECO:0000256" key="1">
    <source>
        <dbReference type="SAM" id="MobiDB-lite"/>
    </source>
</evidence>
<dbReference type="KEGG" id="cfl:Cfla_2634"/>
<gene>
    <name evidence="4" type="ordered locus">Cfla_2634</name>
</gene>